<dbReference type="SUPFAM" id="SSF63829">
    <property type="entry name" value="Calcium-dependent phosphotriesterase"/>
    <property type="match status" value="1"/>
</dbReference>
<dbReference type="AlphaFoldDB" id="A0A9W8U8N1"/>
<evidence type="ECO:0008006" key="4">
    <source>
        <dbReference type="Google" id="ProtNLM"/>
    </source>
</evidence>
<evidence type="ECO:0000313" key="3">
    <source>
        <dbReference type="Proteomes" id="UP001152130"/>
    </source>
</evidence>
<dbReference type="Gene3D" id="2.120.10.30">
    <property type="entry name" value="TolB, C-terminal domain"/>
    <property type="match status" value="1"/>
</dbReference>
<dbReference type="PANTHER" id="PTHR42060:SF1">
    <property type="entry name" value="NHL REPEAT-CONTAINING PROTEIN"/>
    <property type="match status" value="1"/>
</dbReference>
<dbReference type="InterPro" id="IPR052998">
    <property type="entry name" value="Hetero-Diels-Alderase-like"/>
</dbReference>
<reference evidence="2" key="1">
    <citation type="submission" date="2022-10" db="EMBL/GenBank/DDBJ databases">
        <title>Fusarium specimens isolated from Avocado Roots.</title>
        <authorList>
            <person name="Stajich J."/>
            <person name="Roper C."/>
            <person name="Heimlech-Rivalta G."/>
        </authorList>
    </citation>
    <scope>NUCLEOTIDE SEQUENCE</scope>
    <source>
        <strain evidence="2">CF00143</strain>
    </source>
</reference>
<name>A0A9W8U8N1_9HYPO</name>
<keyword evidence="3" id="KW-1185">Reference proteome</keyword>
<evidence type="ECO:0000256" key="1">
    <source>
        <dbReference type="SAM" id="SignalP"/>
    </source>
</evidence>
<gene>
    <name evidence="2" type="ORF">NW766_005975</name>
</gene>
<proteinExistence type="predicted"/>
<feature type="signal peptide" evidence="1">
    <location>
        <begin position="1"/>
        <end position="20"/>
    </location>
</feature>
<comment type="caution">
    <text evidence="2">The sequence shown here is derived from an EMBL/GenBank/DDBJ whole genome shotgun (WGS) entry which is preliminary data.</text>
</comment>
<keyword evidence="1" id="KW-0732">Signal</keyword>
<organism evidence="2 3">
    <name type="scientific">Fusarium irregulare</name>
    <dbReference type="NCBI Taxonomy" id="2494466"/>
    <lineage>
        <taxon>Eukaryota</taxon>
        <taxon>Fungi</taxon>
        <taxon>Dikarya</taxon>
        <taxon>Ascomycota</taxon>
        <taxon>Pezizomycotina</taxon>
        <taxon>Sordariomycetes</taxon>
        <taxon>Hypocreomycetidae</taxon>
        <taxon>Hypocreales</taxon>
        <taxon>Nectriaceae</taxon>
        <taxon>Fusarium</taxon>
        <taxon>Fusarium incarnatum-equiseti species complex</taxon>
    </lineage>
</organism>
<accession>A0A9W8U8N1</accession>
<evidence type="ECO:0000313" key="2">
    <source>
        <dbReference type="EMBL" id="KAJ4013736.1"/>
    </source>
</evidence>
<feature type="chain" id="PRO_5040726002" description="Trichothecene biosynthesis protein" evidence="1">
    <location>
        <begin position="21"/>
        <end position="248"/>
    </location>
</feature>
<protein>
    <recommendedName>
        <fullName evidence="4">Trichothecene biosynthesis protein</fullName>
    </recommendedName>
</protein>
<dbReference type="InterPro" id="IPR011042">
    <property type="entry name" value="6-blade_b-propeller_TolB-like"/>
</dbReference>
<dbReference type="EMBL" id="JAPDHF010000008">
    <property type="protein sequence ID" value="KAJ4013736.1"/>
    <property type="molecule type" value="Genomic_DNA"/>
</dbReference>
<dbReference type="OrthoDB" id="5233393at2759"/>
<dbReference type="Proteomes" id="UP001152130">
    <property type="component" value="Unassembled WGS sequence"/>
</dbReference>
<sequence length="248" mass="27280">MRYVLATIVPIILIIYPCASHFYNKPQVTVVAQILDWIENIALRPNGDLLLSTIGTARIYSLNPSFKAEVVAQIHGVNSLFGITQVGHDVFAVAGGNLTDFVLYNDTMNLSILDFKARETKPVVRTVFEKLEYGPINGMTSLPDAKHIVLAADSMRGKILRMNTKTGHIEVAIEDKELAPSAGAPFPTGVNGLKIFRGYLYFTSTAHQTLNRVKIDNLGNRNGNYQVVCKFQAGFLPDDFVLDSHGNA</sequence>
<dbReference type="PANTHER" id="PTHR42060">
    <property type="entry name" value="NHL REPEAT-CONTAINING PROTEIN-RELATED"/>
    <property type="match status" value="1"/>
</dbReference>